<evidence type="ECO:0000313" key="3">
    <source>
        <dbReference type="Proteomes" id="UP000683000"/>
    </source>
</evidence>
<feature type="domain" description="DUF6606" evidence="1">
    <location>
        <begin position="21"/>
        <end position="81"/>
    </location>
</feature>
<accession>A0A8I2YWS1</accession>
<gene>
    <name evidence="2" type="ORF">JVT61DRAFT_10153</name>
</gene>
<reference evidence="2" key="1">
    <citation type="submission" date="2021-03" db="EMBL/GenBank/DDBJ databases">
        <title>Evolutionary innovations through gain and loss of genes in the ectomycorrhizal Boletales.</title>
        <authorList>
            <person name="Wu G."/>
            <person name="Miyauchi S."/>
            <person name="Morin E."/>
            <person name="Yang Z.-L."/>
            <person name="Xu J."/>
            <person name="Martin F.M."/>
        </authorList>
    </citation>
    <scope>NUCLEOTIDE SEQUENCE</scope>
    <source>
        <strain evidence="2">BR01</strain>
    </source>
</reference>
<evidence type="ECO:0000259" key="1">
    <source>
        <dbReference type="Pfam" id="PF20255"/>
    </source>
</evidence>
<dbReference type="OrthoDB" id="3182339at2759"/>
<dbReference type="Proteomes" id="UP000683000">
    <property type="component" value="Unassembled WGS sequence"/>
</dbReference>
<sequence length="134" mass="15033">MFSSIFNGSPSGDLPSLEFAVNHVFFPVHLPETNFDYTKKNAYTLACVVHAAARAYSEHIDHVHKPHWLHITKMLENFQVILKPSEFGELDLDTEVPHQFVTRMGMRSDAAASKKLDRSHIISQLGKMTAGGNL</sequence>
<comment type="caution">
    <text evidence="2">The sequence shown here is derived from an EMBL/GenBank/DDBJ whole genome shotgun (WGS) entry which is preliminary data.</text>
</comment>
<dbReference type="InterPro" id="IPR046541">
    <property type="entry name" value="DUF6606"/>
</dbReference>
<dbReference type="Pfam" id="PF20255">
    <property type="entry name" value="DUF6606"/>
    <property type="match status" value="1"/>
</dbReference>
<dbReference type="EMBL" id="JAGFBS010000004">
    <property type="protein sequence ID" value="KAG6379635.1"/>
    <property type="molecule type" value="Genomic_DNA"/>
</dbReference>
<evidence type="ECO:0000313" key="2">
    <source>
        <dbReference type="EMBL" id="KAG6379635.1"/>
    </source>
</evidence>
<keyword evidence="3" id="KW-1185">Reference proteome</keyword>
<protein>
    <recommendedName>
        <fullName evidence="1">DUF6606 domain-containing protein</fullName>
    </recommendedName>
</protein>
<organism evidence="2 3">
    <name type="scientific">Boletus reticuloceps</name>
    <dbReference type="NCBI Taxonomy" id="495285"/>
    <lineage>
        <taxon>Eukaryota</taxon>
        <taxon>Fungi</taxon>
        <taxon>Dikarya</taxon>
        <taxon>Basidiomycota</taxon>
        <taxon>Agaricomycotina</taxon>
        <taxon>Agaricomycetes</taxon>
        <taxon>Agaricomycetidae</taxon>
        <taxon>Boletales</taxon>
        <taxon>Boletineae</taxon>
        <taxon>Boletaceae</taxon>
        <taxon>Boletoideae</taxon>
        <taxon>Boletus</taxon>
    </lineage>
</organism>
<dbReference type="AlphaFoldDB" id="A0A8I2YWS1"/>
<proteinExistence type="predicted"/>
<name>A0A8I2YWS1_9AGAM</name>